<reference evidence="3 4" key="1">
    <citation type="submission" date="2018-08" db="EMBL/GenBank/DDBJ databases">
        <title>Paenibacillus sp. M4BSY-1, whole genome shotgun sequence.</title>
        <authorList>
            <person name="Tuo L."/>
        </authorList>
    </citation>
    <scope>NUCLEOTIDE SEQUENCE [LARGE SCALE GENOMIC DNA]</scope>
    <source>
        <strain evidence="3 4">M4BSY-1</strain>
    </source>
</reference>
<comment type="caution">
    <text evidence="3">The sequence shown here is derived from an EMBL/GenBank/DDBJ whole genome shotgun (WGS) entry which is preliminary data.</text>
</comment>
<dbReference type="SUPFAM" id="SSF52317">
    <property type="entry name" value="Class I glutamine amidotransferase-like"/>
    <property type="match status" value="1"/>
</dbReference>
<accession>A0A371P046</accession>
<dbReference type="AlphaFoldDB" id="A0A371P046"/>
<evidence type="ECO:0000313" key="3">
    <source>
        <dbReference type="EMBL" id="REK69241.1"/>
    </source>
</evidence>
<dbReference type="Pfam" id="PF01965">
    <property type="entry name" value="DJ-1_PfpI"/>
    <property type="match status" value="1"/>
</dbReference>
<dbReference type="PROSITE" id="PS51276">
    <property type="entry name" value="PEPTIDASE_C56_PFPI"/>
    <property type="match status" value="1"/>
</dbReference>
<evidence type="ECO:0000256" key="1">
    <source>
        <dbReference type="ARBA" id="ARBA00008542"/>
    </source>
</evidence>
<dbReference type="OrthoDB" id="9792284at2"/>
<dbReference type="InterPro" id="IPR006286">
    <property type="entry name" value="C56_PfpI-like"/>
</dbReference>
<proteinExistence type="inferred from homology"/>
<dbReference type="CDD" id="cd03169">
    <property type="entry name" value="GATase1_PfpI_1"/>
    <property type="match status" value="1"/>
</dbReference>
<organism evidence="3 4">
    <name type="scientific">Paenibacillus paeoniae</name>
    <dbReference type="NCBI Taxonomy" id="2292705"/>
    <lineage>
        <taxon>Bacteria</taxon>
        <taxon>Bacillati</taxon>
        <taxon>Bacillota</taxon>
        <taxon>Bacilli</taxon>
        <taxon>Bacillales</taxon>
        <taxon>Paenibacillaceae</taxon>
        <taxon>Paenibacillus</taxon>
    </lineage>
</organism>
<feature type="domain" description="DJ-1/PfpI" evidence="2">
    <location>
        <begin position="4"/>
        <end position="182"/>
    </location>
</feature>
<keyword evidence="4" id="KW-1185">Reference proteome</keyword>
<gene>
    <name evidence="3" type="ORF">DX130_25340</name>
</gene>
<dbReference type="PANTHER" id="PTHR42733">
    <property type="entry name" value="DJ-1 PROTEIN"/>
    <property type="match status" value="1"/>
</dbReference>
<evidence type="ECO:0000313" key="4">
    <source>
        <dbReference type="Proteomes" id="UP000261905"/>
    </source>
</evidence>
<dbReference type="Gene3D" id="3.40.50.880">
    <property type="match status" value="1"/>
</dbReference>
<dbReference type="RefSeq" id="WP_116050116.1">
    <property type="nucleotide sequence ID" value="NZ_QUBQ01000009.1"/>
</dbReference>
<comment type="similarity">
    <text evidence="1">Belongs to the peptidase C56 family.</text>
</comment>
<name>A0A371P046_9BACL</name>
<evidence type="ECO:0000259" key="2">
    <source>
        <dbReference type="Pfam" id="PF01965"/>
    </source>
</evidence>
<dbReference type="EMBL" id="QUBQ01000009">
    <property type="protein sequence ID" value="REK69241.1"/>
    <property type="molecule type" value="Genomic_DNA"/>
</dbReference>
<protein>
    <submittedName>
        <fullName evidence="3">DJ-1/PfpI family protein</fullName>
    </submittedName>
</protein>
<dbReference type="InterPro" id="IPR002818">
    <property type="entry name" value="DJ-1/PfpI"/>
</dbReference>
<dbReference type="PANTHER" id="PTHR42733:SF2">
    <property type="entry name" value="DJ-1_THIJ_PFPI FAMILY PROTEIN"/>
    <property type="match status" value="1"/>
</dbReference>
<dbReference type="Proteomes" id="UP000261905">
    <property type="component" value="Unassembled WGS sequence"/>
</dbReference>
<sequence length="199" mass="22524">MSSKVLLITGDGTEVLEIFYPYYRLLEEGYDAVIASPEKKVLNTVVHDFIEGWETYTEKPAHLLPSHASFADIDPSEYIGLVIPGGRAPEYIRNHPELPRIVEHFLSEDKPIGVICHGALVFMALKDTSYFEGRTMTCYNAVKPDVERLGATYTTDTLHADRKLVSGHAWPDLPGFMREFIRLVREEQAVLQEDETLVL</sequence>
<dbReference type="InterPro" id="IPR029062">
    <property type="entry name" value="Class_I_gatase-like"/>
</dbReference>